<evidence type="ECO:0000256" key="6">
    <source>
        <dbReference type="ARBA" id="ARBA00022989"/>
    </source>
</evidence>
<dbReference type="RefSeq" id="WP_380619752.1">
    <property type="nucleotide sequence ID" value="NZ_JBHSDK010000012.1"/>
</dbReference>
<evidence type="ECO:0000256" key="8">
    <source>
        <dbReference type="SAM" id="MobiDB-lite"/>
    </source>
</evidence>
<reference evidence="11" key="1">
    <citation type="journal article" date="2019" name="Int. J. Syst. Evol. Microbiol.">
        <title>The Global Catalogue of Microorganisms (GCM) 10K type strain sequencing project: providing services to taxonomists for standard genome sequencing and annotation.</title>
        <authorList>
            <consortium name="The Broad Institute Genomics Platform"/>
            <consortium name="The Broad Institute Genome Sequencing Center for Infectious Disease"/>
            <person name="Wu L."/>
            <person name="Ma J."/>
        </authorList>
    </citation>
    <scope>NUCLEOTIDE SEQUENCE [LARGE SCALE GENOMIC DNA]</scope>
    <source>
        <strain evidence="11">IBRC-M 10908</strain>
    </source>
</reference>
<keyword evidence="7 9" id="KW-0472">Membrane</keyword>
<dbReference type="PANTHER" id="PTHR21716:SF53">
    <property type="entry name" value="PERMEASE PERM-RELATED"/>
    <property type="match status" value="1"/>
</dbReference>
<accession>A0ABV8TXR5</accession>
<name>A0ABV8TXR5_9ACTN</name>
<evidence type="ECO:0000256" key="9">
    <source>
        <dbReference type="SAM" id="Phobius"/>
    </source>
</evidence>
<feature type="transmembrane region" description="Helical" evidence="9">
    <location>
        <begin position="82"/>
        <end position="104"/>
    </location>
</feature>
<feature type="transmembrane region" description="Helical" evidence="9">
    <location>
        <begin position="265"/>
        <end position="283"/>
    </location>
</feature>
<keyword evidence="11" id="KW-1185">Reference proteome</keyword>
<feature type="compositionally biased region" description="Acidic residues" evidence="8">
    <location>
        <begin position="406"/>
        <end position="418"/>
    </location>
</feature>
<dbReference type="EMBL" id="JBHSDK010000012">
    <property type="protein sequence ID" value="MFC4335240.1"/>
    <property type="molecule type" value="Genomic_DNA"/>
</dbReference>
<feature type="region of interest" description="Disordered" evidence="8">
    <location>
        <begin position="1"/>
        <end position="47"/>
    </location>
</feature>
<organism evidence="10 11">
    <name type="scientific">Salininema proteolyticum</name>
    <dbReference type="NCBI Taxonomy" id="1607685"/>
    <lineage>
        <taxon>Bacteria</taxon>
        <taxon>Bacillati</taxon>
        <taxon>Actinomycetota</taxon>
        <taxon>Actinomycetes</taxon>
        <taxon>Glycomycetales</taxon>
        <taxon>Glycomycetaceae</taxon>
        <taxon>Salininema</taxon>
    </lineage>
</organism>
<evidence type="ECO:0000256" key="2">
    <source>
        <dbReference type="ARBA" id="ARBA00009773"/>
    </source>
</evidence>
<dbReference type="PANTHER" id="PTHR21716">
    <property type="entry name" value="TRANSMEMBRANE PROTEIN"/>
    <property type="match status" value="1"/>
</dbReference>
<evidence type="ECO:0000256" key="7">
    <source>
        <dbReference type="ARBA" id="ARBA00023136"/>
    </source>
</evidence>
<evidence type="ECO:0000256" key="1">
    <source>
        <dbReference type="ARBA" id="ARBA00004651"/>
    </source>
</evidence>
<evidence type="ECO:0000313" key="10">
    <source>
        <dbReference type="EMBL" id="MFC4335240.1"/>
    </source>
</evidence>
<evidence type="ECO:0000256" key="3">
    <source>
        <dbReference type="ARBA" id="ARBA00022448"/>
    </source>
</evidence>
<keyword evidence="4" id="KW-1003">Cell membrane</keyword>
<keyword evidence="6 9" id="KW-1133">Transmembrane helix</keyword>
<feature type="transmembrane region" description="Helical" evidence="9">
    <location>
        <begin position="58"/>
        <end position="76"/>
    </location>
</feature>
<dbReference type="Pfam" id="PF01594">
    <property type="entry name" value="AI-2E_transport"/>
    <property type="match status" value="1"/>
</dbReference>
<feature type="region of interest" description="Disordered" evidence="8">
    <location>
        <begin position="402"/>
        <end position="430"/>
    </location>
</feature>
<feature type="transmembrane region" description="Helical" evidence="9">
    <location>
        <begin position="295"/>
        <end position="318"/>
    </location>
</feature>
<feature type="transmembrane region" description="Helical" evidence="9">
    <location>
        <begin position="207"/>
        <end position="225"/>
    </location>
</feature>
<evidence type="ECO:0000256" key="4">
    <source>
        <dbReference type="ARBA" id="ARBA00022475"/>
    </source>
</evidence>
<evidence type="ECO:0000256" key="5">
    <source>
        <dbReference type="ARBA" id="ARBA00022692"/>
    </source>
</evidence>
<comment type="similarity">
    <text evidence="2">Belongs to the autoinducer-2 exporter (AI-2E) (TC 2.A.86) family.</text>
</comment>
<gene>
    <name evidence="10" type="ORF">ACFPET_08520</name>
</gene>
<keyword evidence="5 9" id="KW-0812">Transmembrane</keyword>
<feature type="transmembrane region" description="Helical" evidence="9">
    <location>
        <begin position="361"/>
        <end position="391"/>
    </location>
</feature>
<feature type="transmembrane region" description="Helical" evidence="9">
    <location>
        <begin position="325"/>
        <end position="341"/>
    </location>
</feature>
<feature type="compositionally biased region" description="Basic and acidic residues" evidence="8">
    <location>
        <begin position="419"/>
        <end position="430"/>
    </location>
</feature>
<sequence length="430" mass="46271">MRDIWTGMRAGEQPSGAKPRVTVKELEEEVPEPPAKPSSPTKADDDSVPAGLKIGAAWSWRMIVIGAAAFAVLWFFTKITLVVIPFVIAFLLAAMFQPMAAWLIKHGWNRSLASILVLISGLAAVVGVLTFVVDQFIKGVPEFSDKTIEGIKSINEWLRSGPFGLDAEQVSVYLNDVEANLNDWVNQNQDTLAQGALDIGGSVLGSLVYTLTSFFLILFCTYFFLRDGRPIWEFVTGILPRNAVEPARYAGGAAWSSLSQYMRTMVIVALVDAVGIGIGLWILDVPLWLPLATLVFLGGFIPIVGATVSGAVAVLVALVAAPNGLWTALWVLLIVLAVQQIESNLLHPLLMSRAVKLHPLAIVLGVTAGAAIASIVGALIAVPILAVVNAFTRALSRYREAHKHDDEEEEDVISEGEESVSRDAEVAPEA</sequence>
<evidence type="ECO:0000313" key="11">
    <source>
        <dbReference type="Proteomes" id="UP001595823"/>
    </source>
</evidence>
<protein>
    <submittedName>
        <fullName evidence="10">AI-2E family transporter</fullName>
    </submittedName>
</protein>
<keyword evidence="3" id="KW-0813">Transport</keyword>
<dbReference type="InterPro" id="IPR002549">
    <property type="entry name" value="AI-2E-like"/>
</dbReference>
<dbReference type="Proteomes" id="UP001595823">
    <property type="component" value="Unassembled WGS sequence"/>
</dbReference>
<feature type="transmembrane region" description="Helical" evidence="9">
    <location>
        <begin position="111"/>
        <end position="133"/>
    </location>
</feature>
<proteinExistence type="inferred from homology"/>
<comment type="subcellular location">
    <subcellularLocation>
        <location evidence="1">Cell membrane</location>
        <topology evidence="1">Multi-pass membrane protein</topology>
    </subcellularLocation>
</comment>
<comment type="caution">
    <text evidence="10">The sequence shown here is derived from an EMBL/GenBank/DDBJ whole genome shotgun (WGS) entry which is preliminary data.</text>
</comment>